<reference evidence="10" key="2">
    <citation type="submission" date="2025-08" db="UniProtKB">
        <authorList>
            <consortium name="Ensembl"/>
        </authorList>
    </citation>
    <scope>IDENTIFICATION</scope>
</reference>
<dbReference type="EC" id="3.5.1.12" evidence="6"/>
<name>H2ZWW0_LATCH</name>
<evidence type="ECO:0000256" key="4">
    <source>
        <dbReference type="ARBA" id="ARBA00023180"/>
    </source>
</evidence>
<comment type="function">
    <text evidence="5">Catalytic release of biotin from biocytin, the product of biotin-dependent carboxylases degradation.</text>
</comment>
<dbReference type="STRING" id="7897.ENSLACP00000001881"/>
<keyword evidence="11" id="KW-1185">Reference proteome</keyword>
<gene>
    <name evidence="10" type="primary">LOC102358398</name>
</gene>
<evidence type="ECO:0000256" key="5">
    <source>
        <dbReference type="ARBA" id="ARBA00037073"/>
    </source>
</evidence>
<dbReference type="PANTHER" id="PTHR10609:SF14">
    <property type="entry name" value="BIOTINIDASE"/>
    <property type="match status" value="1"/>
</dbReference>
<dbReference type="GO" id="GO:0047708">
    <property type="term" value="F:biotinidase activity"/>
    <property type="evidence" value="ECO:0007669"/>
    <property type="project" value="UniProtKB-EC"/>
</dbReference>
<dbReference type="InterPro" id="IPR003010">
    <property type="entry name" value="C-N_Hydrolase"/>
</dbReference>
<protein>
    <recommendedName>
        <fullName evidence="7">Biotinidase</fullName>
        <ecNumber evidence="6">3.5.1.12</ecNumber>
    </recommendedName>
</protein>
<dbReference type="InterPro" id="IPR012101">
    <property type="entry name" value="Biotinidase-like_euk"/>
</dbReference>
<proteinExistence type="inferred from homology"/>
<comment type="similarity">
    <text evidence="1">Belongs to the carbon-nitrogen hydrolase superfamily. BTD/VNN family.</text>
</comment>
<dbReference type="Gene3D" id="3.60.110.10">
    <property type="entry name" value="Carbon-nitrogen hydrolase"/>
    <property type="match status" value="1"/>
</dbReference>
<dbReference type="Bgee" id="ENSLACG00000001679">
    <property type="expression patterns" value="Expressed in pharyngeal gill and 6 other cell types or tissues"/>
</dbReference>
<dbReference type="InterPro" id="IPR036526">
    <property type="entry name" value="C-N_Hydrolase_sf"/>
</dbReference>
<dbReference type="PROSITE" id="PS50263">
    <property type="entry name" value="CN_HYDROLASE"/>
    <property type="match status" value="1"/>
</dbReference>
<evidence type="ECO:0000256" key="3">
    <source>
        <dbReference type="ARBA" id="ARBA00022801"/>
    </source>
</evidence>
<feature type="domain" description="CN hydrolase" evidence="9">
    <location>
        <begin position="1"/>
        <end position="237"/>
    </location>
</feature>
<dbReference type="PANTHER" id="PTHR10609">
    <property type="entry name" value="BIOTINIDASE-RELATED"/>
    <property type="match status" value="1"/>
</dbReference>
<dbReference type="SUPFAM" id="SSF56317">
    <property type="entry name" value="Carbon-nitrogen hydrolase"/>
    <property type="match status" value="1"/>
</dbReference>
<dbReference type="Proteomes" id="UP000008672">
    <property type="component" value="Unassembled WGS sequence"/>
</dbReference>
<dbReference type="EMBL" id="AFYH01261416">
    <property type="status" value="NOT_ANNOTATED_CDS"/>
    <property type="molecule type" value="Genomic_DNA"/>
</dbReference>
<evidence type="ECO:0000256" key="8">
    <source>
        <dbReference type="ARBA" id="ARBA00043697"/>
    </source>
</evidence>
<keyword evidence="2" id="KW-0732">Signal</keyword>
<evidence type="ECO:0000256" key="1">
    <source>
        <dbReference type="ARBA" id="ARBA00008225"/>
    </source>
</evidence>
<dbReference type="EMBL" id="AFYH01261415">
    <property type="status" value="NOT_ANNOTATED_CDS"/>
    <property type="molecule type" value="Genomic_DNA"/>
</dbReference>
<dbReference type="GeneTree" id="ENSGT00390000013823"/>
<organism evidence="10 11">
    <name type="scientific">Latimeria chalumnae</name>
    <name type="common">Coelacanth</name>
    <dbReference type="NCBI Taxonomy" id="7897"/>
    <lineage>
        <taxon>Eukaryota</taxon>
        <taxon>Metazoa</taxon>
        <taxon>Chordata</taxon>
        <taxon>Craniata</taxon>
        <taxon>Vertebrata</taxon>
        <taxon>Euteleostomi</taxon>
        <taxon>Coelacanthiformes</taxon>
        <taxon>Coelacanthidae</taxon>
        <taxon>Latimeria</taxon>
    </lineage>
</organism>
<dbReference type="FunFam" id="3.60.110.10:FF:000001">
    <property type="entry name" value="biotinidase isoform X1"/>
    <property type="match status" value="1"/>
</dbReference>
<reference evidence="11" key="1">
    <citation type="submission" date="2011-08" db="EMBL/GenBank/DDBJ databases">
        <title>The draft genome of Latimeria chalumnae.</title>
        <authorList>
            <person name="Di Palma F."/>
            <person name="Alfoldi J."/>
            <person name="Johnson J."/>
            <person name="Berlin A."/>
            <person name="Gnerre S."/>
            <person name="Jaffe D."/>
            <person name="MacCallum I."/>
            <person name="Young S."/>
            <person name="Walker B.J."/>
            <person name="Lander E."/>
            <person name="Lindblad-Toh K."/>
        </authorList>
    </citation>
    <scope>NUCLEOTIDE SEQUENCE [LARGE SCALE GENOMIC DNA]</scope>
    <source>
        <strain evidence="11">Wild caught</strain>
    </source>
</reference>
<keyword evidence="4" id="KW-0325">Glycoprotein</keyword>
<dbReference type="eggNOG" id="KOG0806">
    <property type="taxonomic scope" value="Eukaryota"/>
</dbReference>
<dbReference type="FunCoup" id="H2ZWW0">
    <property type="interactions" value="242"/>
</dbReference>
<evidence type="ECO:0000313" key="11">
    <source>
        <dbReference type="Proteomes" id="UP000008672"/>
    </source>
</evidence>
<evidence type="ECO:0000256" key="2">
    <source>
        <dbReference type="ARBA" id="ARBA00022729"/>
    </source>
</evidence>
<dbReference type="AlphaFoldDB" id="H2ZWW0"/>
<sequence length="451" mass="50806">QGVQIIVFPEDGIHGFNYSRESIYHFLETIPDPRSVKWNPCLEPQAFNNTEVLQRLSCMAKEGRMYLVANMPDKQPCNNSDPHCPSDGRYQFNTDVVFSDDGTLVARYHKQNLFFEFEFDTPREVEHVVFDTPFAGKFGVFTCFDLLFYEPAVSLIEKHAVQQIVFPTAWMNLLPLLTAIQSQRAFATAFNVNFLAANLHHPILRMTGSGIYSPSKSVYYHNEENEEGKLLVAELPITSPTKPQTDQVLQMESHLDSLKSSSPLVVTGKGSHQPGLHCAKEEREGQCQDLLDPATLSFHAIIMYDNYTITPLTEPMGNLQVCYKSLCCYLTYELTAAHKEQYVLVAFDDPHTVEGTFYIQVCALIKCAGPGLDTCGVAVKEATSIIDFKLWGNFSTKHIFPDILASKMTLDLPDSIGWENNNTTYHMSKKGMTSGLITAGLYGRWYERDSL</sequence>
<accession>H2ZWW0</accession>
<evidence type="ECO:0000256" key="6">
    <source>
        <dbReference type="ARBA" id="ARBA00039012"/>
    </source>
</evidence>
<dbReference type="OMA" id="SGKWNPC"/>
<dbReference type="InParanoid" id="H2ZWW0"/>
<dbReference type="InterPro" id="IPR043957">
    <property type="entry name" value="Vanin_C"/>
</dbReference>
<dbReference type="Pfam" id="PF19018">
    <property type="entry name" value="Vanin_C"/>
    <property type="match status" value="1"/>
</dbReference>
<dbReference type="HOGENOM" id="CLU_033209_0_0_1"/>
<dbReference type="CDD" id="cd07567">
    <property type="entry name" value="biotinidase_like"/>
    <property type="match status" value="1"/>
</dbReference>
<evidence type="ECO:0000256" key="7">
    <source>
        <dbReference type="ARBA" id="ARBA00039680"/>
    </source>
</evidence>
<comment type="catalytic activity">
    <reaction evidence="8">
        <text>biocytin + H2O = biotin + L-lysine</text>
        <dbReference type="Rhea" id="RHEA:77171"/>
        <dbReference type="ChEBI" id="CHEBI:15377"/>
        <dbReference type="ChEBI" id="CHEBI:32551"/>
        <dbReference type="ChEBI" id="CHEBI:57586"/>
        <dbReference type="ChEBI" id="CHEBI:195545"/>
        <dbReference type="EC" id="3.5.1.12"/>
    </reaction>
</comment>
<keyword evidence="3" id="KW-0378">Hydrolase</keyword>
<evidence type="ECO:0000259" key="9">
    <source>
        <dbReference type="PROSITE" id="PS50263"/>
    </source>
</evidence>
<dbReference type="InterPro" id="IPR040154">
    <property type="entry name" value="Biotinidase/VNN"/>
</dbReference>
<evidence type="ECO:0000313" key="10">
    <source>
        <dbReference type="Ensembl" id="ENSLACP00000001881.1"/>
    </source>
</evidence>
<reference evidence="10" key="3">
    <citation type="submission" date="2025-09" db="UniProtKB">
        <authorList>
            <consortium name="Ensembl"/>
        </authorList>
    </citation>
    <scope>IDENTIFICATION</scope>
</reference>
<dbReference type="Pfam" id="PF00795">
    <property type="entry name" value="CN_hydrolase"/>
    <property type="match status" value="1"/>
</dbReference>
<dbReference type="Ensembl" id="ENSLACT00000001894.1">
    <property type="protein sequence ID" value="ENSLACP00000001881.1"/>
    <property type="gene ID" value="ENSLACG00000001679.1"/>
</dbReference>